<accession>K6YT77</accession>
<reference evidence="2 3" key="1">
    <citation type="journal article" date="2013" name="Genome Announc.">
        <title>Complete Genome Sequence of Glaciecola psychrophila Strain 170T.</title>
        <authorList>
            <person name="Yin J."/>
            <person name="Chen J."/>
            <person name="Liu G."/>
            <person name="Yu Y."/>
            <person name="Song L."/>
            <person name="Wang X."/>
            <person name="Qu X."/>
        </authorList>
    </citation>
    <scope>NUCLEOTIDE SEQUENCE [LARGE SCALE GENOMIC DNA]</scope>
    <source>
        <strain evidence="2 3">170</strain>
    </source>
</reference>
<sequence>MTEDITQLAQRLGNTLSTKGWQISCAESCTGGGIGYAITSISGSSAWFKKGFITYSNDAKQELLGVSEDTLIQYGAVSAQTVEEMAEGAAKNANAEVAIAISGVAGPDGGTPDKPVGTVWFGFYINGQSISQKLLITGNRQDVRIKAIEFALFNTLMLLQK</sequence>
<dbReference type="EMBL" id="CP003837">
    <property type="protein sequence ID" value="AGH43712.1"/>
    <property type="molecule type" value="Genomic_DNA"/>
</dbReference>
<keyword evidence="3" id="KW-1185">Reference proteome</keyword>
<dbReference type="HOGENOM" id="CLU_030805_1_1_6"/>
<dbReference type="NCBIfam" id="TIGR00199">
    <property type="entry name" value="PncC_domain"/>
    <property type="match status" value="1"/>
</dbReference>
<evidence type="ECO:0000313" key="3">
    <source>
        <dbReference type="Proteomes" id="UP000011864"/>
    </source>
</evidence>
<evidence type="ECO:0000313" key="2">
    <source>
        <dbReference type="EMBL" id="AGH43712.1"/>
    </source>
</evidence>
<dbReference type="Proteomes" id="UP000011864">
    <property type="component" value="Chromosome"/>
</dbReference>
<dbReference type="AlphaFoldDB" id="K6YT77"/>
<dbReference type="InterPro" id="IPR008136">
    <property type="entry name" value="CinA_C"/>
</dbReference>
<organism evidence="2 3">
    <name type="scientific">Paraglaciecola psychrophila 170</name>
    <dbReference type="NCBI Taxonomy" id="1129794"/>
    <lineage>
        <taxon>Bacteria</taxon>
        <taxon>Pseudomonadati</taxon>
        <taxon>Pseudomonadota</taxon>
        <taxon>Gammaproteobacteria</taxon>
        <taxon>Alteromonadales</taxon>
        <taxon>Alteromonadaceae</taxon>
        <taxon>Paraglaciecola</taxon>
    </lineage>
</organism>
<dbReference type="Pfam" id="PF02464">
    <property type="entry name" value="CinA"/>
    <property type="match status" value="1"/>
</dbReference>
<dbReference type="STRING" id="1129794.C427_1603"/>
<name>K6YT77_9ALTE</name>
<proteinExistence type="predicted"/>
<dbReference type="InterPro" id="IPR036653">
    <property type="entry name" value="CinA-like_C"/>
</dbReference>
<dbReference type="eggNOG" id="COG1546">
    <property type="taxonomic scope" value="Bacteria"/>
</dbReference>
<feature type="domain" description="CinA C-terminal" evidence="1">
    <location>
        <begin position="6"/>
        <end position="153"/>
    </location>
</feature>
<gene>
    <name evidence="2" type="ORF">C427_1603</name>
</gene>
<dbReference type="Gene3D" id="3.90.950.20">
    <property type="entry name" value="CinA-like"/>
    <property type="match status" value="1"/>
</dbReference>
<dbReference type="OrthoDB" id="9801454at2"/>
<dbReference type="RefSeq" id="WP_007634852.1">
    <property type="nucleotide sequence ID" value="NC_020514.1"/>
</dbReference>
<evidence type="ECO:0000259" key="1">
    <source>
        <dbReference type="Pfam" id="PF02464"/>
    </source>
</evidence>
<dbReference type="KEGG" id="gps:C427_1603"/>
<dbReference type="SUPFAM" id="SSF142433">
    <property type="entry name" value="CinA-like"/>
    <property type="match status" value="1"/>
</dbReference>
<dbReference type="PATRIC" id="fig|1129794.4.peg.1587"/>
<protein>
    <submittedName>
        <fullName evidence="2">CinA-like protein</fullName>
    </submittedName>
</protein>